<keyword evidence="2" id="KW-0012">Acyltransferase</keyword>
<dbReference type="Proteomes" id="UP000324143">
    <property type="component" value="Unassembled WGS sequence"/>
</dbReference>
<evidence type="ECO:0000259" key="3">
    <source>
        <dbReference type="PROSITE" id="PS51186"/>
    </source>
</evidence>
<dbReference type="GO" id="GO:0016747">
    <property type="term" value="F:acyltransferase activity, transferring groups other than amino-acyl groups"/>
    <property type="evidence" value="ECO:0007669"/>
    <property type="project" value="InterPro"/>
</dbReference>
<sequence>MNIKIKKINIDMYEELFQLWKKIEGIGLRNADKKENIEKYLKRNKGYSFAAFHDGKLIGSLLAGHDGRRGYLYHLAVNPDFRRKGIAKQLLEQSIEKLKKSGIKKTHIFIFKSNKEGKKFWKAVGWKYRDDIDVMSKYL</sequence>
<protein>
    <submittedName>
        <fullName evidence="4">GNAT family N-acetyltransferase</fullName>
    </submittedName>
</protein>
<evidence type="ECO:0000313" key="5">
    <source>
        <dbReference type="Proteomes" id="UP000324143"/>
    </source>
</evidence>
<proteinExistence type="predicted"/>
<gene>
    <name evidence="4" type="ORF">FXF47_01725</name>
</gene>
<dbReference type="PANTHER" id="PTHR43420">
    <property type="entry name" value="ACETYLTRANSFERASE"/>
    <property type="match status" value="1"/>
</dbReference>
<evidence type="ECO:0000256" key="1">
    <source>
        <dbReference type="ARBA" id="ARBA00022679"/>
    </source>
</evidence>
<dbReference type="CDD" id="cd04301">
    <property type="entry name" value="NAT_SF"/>
    <property type="match status" value="1"/>
</dbReference>
<evidence type="ECO:0000313" key="4">
    <source>
        <dbReference type="EMBL" id="TYB31905.1"/>
    </source>
</evidence>
<dbReference type="InterPro" id="IPR050680">
    <property type="entry name" value="YpeA/RimI_acetyltransf"/>
</dbReference>
<keyword evidence="1" id="KW-0808">Transferase</keyword>
<dbReference type="InterPro" id="IPR000182">
    <property type="entry name" value="GNAT_dom"/>
</dbReference>
<dbReference type="PROSITE" id="PS51186">
    <property type="entry name" value="GNAT"/>
    <property type="match status" value="1"/>
</dbReference>
<reference evidence="4" key="1">
    <citation type="submission" date="2019-08" db="EMBL/GenBank/DDBJ databases">
        <title>Genomic characterization of a novel candidate phylum (ARYD3) from a high temperature, high salinity tertiary oil reservoir in north central Oklahoma, USA.</title>
        <authorList>
            <person name="Youssef N.H."/>
            <person name="Yadav A."/>
            <person name="Elshahed M.S."/>
        </authorList>
    </citation>
    <scope>NUCLEOTIDE SEQUENCE [LARGE SCALE GENOMIC DNA]</scope>
    <source>
        <strain evidence="4">ARYD3</strain>
    </source>
</reference>
<keyword evidence="5" id="KW-1185">Reference proteome</keyword>
<dbReference type="Gene3D" id="3.40.630.30">
    <property type="match status" value="1"/>
</dbReference>
<evidence type="ECO:0000256" key="2">
    <source>
        <dbReference type="ARBA" id="ARBA00023315"/>
    </source>
</evidence>
<dbReference type="InterPro" id="IPR016181">
    <property type="entry name" value="Acyl_CoA_acyltransferase"/>
</dbReference>
<accession>A0A5D0MIZ9</accession>
<dbReference type="AlphaFoldDB" id="A0A5D0MIZ9"/>
<dbReference type="Pfam" id="PF00583">
    <property type="entry name" value="Acetyltransf_1"/>
    <property type="match status" value="1"/>
</dbReference>
<feature type="domain" description="N-acetyltransferase" evidence="3">
    <location>
        <begin position="3"/>
        <end position="139"/>
    </location>
</feature>
<name>A0A5D0MIZ9_9BACT</name>
<comment type="caution">
    <text evidence="4">The sequence shown here is derived from an EMBL/GenBank/DDBJ whole genome shotgun (WGS) entry which is preliminary data.</text>
</comment>
<dbReference type="EMBL" id="VSIX01000022">
    <property type="protein sequence ID" value="TYB31905.1"/>
    <property type="molecule type" value="Genomic_DNA"/>
</dbReference>
<organism evidence="4 5">
    <name type="scientific">Candidatus Mcinerneyibacterium aminivorans</name>
    <dbReference type="NCBI Taxonomy" id="2703815"/>
    <lineage>
        <taxon>Bacteria</taxon>
        <taxon>Candidatus Macinerneyibacteriota</taxon>
        <taxon>Candidatus Mcinerneyibacteria</taxon>
        <taxon>Candidatus Mcinerneyibacteriales</taxon>
        <taxon>Candidatus Mcinerneyibacteriaceae</taxon>
        <taxon>Candidatus Mcinerneyibacterium</taxon>
    </lineage>
</organism>
<dbReference type="SUPFAM" id="SSF55729">
    <property type="entry name" value="Acyl-CoA N-acyltransferases (Nat)"/>
    <property type="match status" value="1"/>
</dbReference>